<dbReference type="CDD" id="cd20293">
    <property type="entry name" value="cupin_HutD_N"/>
    <property type="match status" value="1"/>
</dbReference>
<dbReference type="PANTHER" id="PTHR37943:SF1">
    <property type="entry name" value="PROTEIN VES"/>
    <property type="match status" value="1"/>
</dbReference>
<dbReference type="PANTHER" id="PTHR37943">
    <property type="entry name" value="PROTEIN VES"/>
    <property type="match status" value="1"/>
</dbReference>
<keyword evidence="2" id="KW-1185">Reference proteome</keyword>
<evidence type="ECO:0000313" key="2">
    <source>
        <dbReference type="Proteomes" id="UP001165395"/>
    </source>
</evidence>
<evidence type="ECO:0000313" key="1">
    <source>
        <dbReference type="EMBL" id="MCB6183627.1"/>
    </source>
</evidence>
<name>A0ABS8D668_9NEIS</name>
<dbReference type="Pfam" id="PF05962">
    <property type="entry name" value="HutD"/>
    <property type="match status" value="1"/>
</dbReference>
<dbReference type="EMBL" id="JAJBZT010000004">
    <property type="protein sequence ID" value="MCB6183627.1"/>
    <property type="molecule type" value="Genomic_DNA"/>
</dbReference>
<protein>
    <submittedName>
        <fullName evidence="1">HutD family protein</fullName>
    </submittedName>
</protein>
<reference evidence="1" key="1">
    <citation type="submission" date="2021-10" db="EMBL/GenBank/DDBJ databases">
        <title>The complete genome sequence of Leeia sp. TBRC 13508.</title>
        <authorList>
            <person name="Charoenyingcharoen P."/>
            <person name="Yukphan P."/>
        </authorList>
    </citation>
    <scope>NUCLEOTIDE SEQUENCE</scope>
    <source>
        <strain evidence="1">TBRC 13508</strain>
    </source>
</reference>
<accession>A0ABS8D668</accession>
<dbReference type="SUPFAM" id="SSF51182">
    <property type="entry name" value="RmlC-like cupins"/>
    <property type="match status" value="1"/>
</dbReference>
<dbReference type="Gene3D" id="2.60.120.10">
    <property type="entry name" value="Jelly Rolls"/>
    <property type="match status" value="1"/>
</dbReference>
<dbReference type="InterPro" id="IPR011051">
    <property type="entry name" value="RmlC_Cupin_sf"/>
</dbReference>
<organism evidence="1 2">
    <name type="scientific">Leeia speluncae</name>
    <dbReference type="NCBI Taxonomy" id="2884804"/>
    <lineage>
        <taxon>Bacteria</taxon>
        <taxon>Pseudomonadati</taxon>
        <taxon>Pseudomonadota</taxon>
        <taxon>Betaproteobacteria</taxon>
        <taxon>Neisseriales</taxon>
        <taxon>Leeiaceae</taxon>
        <taxon>Leeia</taxon>
    </lineage>
</organism>
<sequence>MMHSTQIKATDLTPMPWKNGGGVTREVAVWPVGAGLDAFIWRISLAEVAQSGPFSRFAGIDRILVLIDGHGMELADTHGDSTLLQQPGELLCFAGEAEIVSTLHHGTTHDFNLMWRRDQANGHVEIITTSQSMALAAGTHVLHAVSSAIDIQLSTTETKRLAAGDSLILNTEKPQAISIQKAESGLLIHAQITSK</sequence>
<dbReference type="Proteomes" id="UP001165395">
    <property type="component" value="Unassembled WGS sequence"/>
</dbReference>
<gene>
    <name evidence="1" type="ORF">LIN78_08705</name>
</gene>
<proteinExistence type="predicted"/>
<comment type="caution">
    <text evidence="1">The sequence shown here is derived from an EMBL/GenBank/DDBJ whole genome shotgun (WGS) entry which is preliminary data.</text>
</comment>
<dbReference type="InterPro" id="IPR014710">
    <property type="entry name" value="RmlC-like_jellyroll"/>
</dbReference>
<dbReference type="RefSeq" id="WP_227180406.1">
    <property type="nucleotide sequence ID" value="NZ_JAJBZT010000004.1"/>
</dbReference>
<dbReference type="InterPro" id="IPR010282">
    <property type="entry name" value="Uncharacterised_HutD/Ves"/>
</dbReference>